<keyword evidence="5" id="KW-0548">Nucleotidyltransferase</keyword>
<keyword evidence="26" id="KW-1185">Reference proteome</keyword>
<reference evidence="25" key="1">
    <citation type="submission" date="2021-03" db="EMBL/GenBank/DDBJ databases">
        <title>Draft genome sequence of rust myrtle Austropuccinia psidii MF-1, a brazilian biotype.</title>
        <authorList>
            <person name="Quecine M.C."/>
            <person name="Pachon D.M.R."/>
            <person name="Bonatelli M.L."/>
            <person name="Correr F.H."/>
            <person name="Franceschini L.M."/>
            <person name="Leite T.F."/>
            <person name="Margarido G.R.A."/>
            <person name="Almeida C.A."/>
            <person name="Ferrarezi J.A."/>
            <person name="Labate C.A."/>
        </authorList>
    </citation>
    <scope>NUCLEOTIDE SEQUENCE</scope>
    <source>
        <strain evidence="25">MF-1</strain>
    </source>
</reference>
<comment type="function">
    <text evidence="1">The aspartyl protease (PR) mediates the proteolytic cleavages of the Gag and Gag-Pol polyproteins after assembly of the VLP.</text>
</comment>
<evidence type="ECO:0000256" key="4">
    <source>
        <dbReference type="ARBA" id="ARBA00022670"/>
    </source>
</evidence>
<dbReference type="SUPFAM" id="SSF53098">
    <property type="entry name" value="Ribonuclease H-like"/>
    <property type="match status" value="1"/>
</dbReference>
<dbReference type="InterPro" id="IPR013103">
    <property type="entry name" value="RVT_2"/>
</dbReference>
<dbReference type="GO" id="GO:0015074">
    <property type="term" value="P:DNA integration"/>
    <property type="evidence" value="ECO:0007669"/>
    <property type="project" value="UniProtKB-KW"/>
</dbReference>
<keyword evidence="12" id="KW-0067">ATP-binding</keyword>
<dbReference type="Proteomes" id="UP000765509">
    <property type="component" value="Unassembled WGS sequence"/>
</dbReference>
<dbReference type="EMBL" id="AVOT02041266">
    <property type="protein sequence ID" value="MBW0536559.1"/>
    <property type="molecule type" value="Genomic_DNA"/>
</dbReference>
<evidence type="ECO:0000256" key="23">
    <source>
        <dbReference type="SAM" id="MobiDB-lite"/>
    </source>
</evidence>
<protein>
    <recommendedName>
        <fullName evidence="24">Integrase catalytic domain-containing protein</fullName>
    </recommendedName>
</protein>
<evidence type="ECO:0000256" key="5">
    <source>
        <dbReference type="ARBA" id="ARBA00022695"/>
    </source>
</evidence>
<organism evidence="25 26">
    <name type="scientific">Austropuccinia psidii MF-1</name>
    <dbReference type="NCBI Taxonomy" id="1389203"/>
    <lineage>
        <taxon>Eukaryota</taxon>
        <taxon>Fungi</taxon>
        <taxon>Dikarya</taxon>
        <taxon>Basidiomycota</taxon>
        <taxon>Pucciniomycotina</taxon>
        <taxon>Pucciniomycetes</taxon>
        <taxon>Pucciniales</taxon>
        <taxon>Sphaerophragmiaceae</taxon>
        <taxon>Austropuccinia</taxon>
    </lineage>
</organism>
<evidence type="ECO:0000313" key="25">
    <source>
        <dbReference type="EMBL" id="MBW0536559.1"/>
    </source>
</evidence>
<dbReference type="InterPro" id="IPR057670">
    <property type="entry name" value="SH3_retrovirus"/>
</dbReference>
<accession>A0A9Q3IF91</accession>
<evidence type="ECO:0000256" key="20">
    <source>
        <dbReference type="ARBA" id="ARBA00023268"/>
    </source>
</evidence>
<dbReference type="GO" id="GO:0003723">
    <property type="term" value="F:RNA binding"/>
    <property type="evidence" value="ECO:0007669"/>
    <property type="project" value="UniProtKB-KW"/>
</dbReference>
<dbReference type="GO" id="GO:0005634">
    <property type="term" value="C:nucleus"/>
    <property type="evidence" value="ECO:0007669"/>
    <property type="project" value="UniProtKB-ARBA"/>
</dbReference>
<keyword evidence="7" id="KW-0479">Metal-binding</keyword>
<proteinExistence type="predicted"/>
<sequence>MNEKSLDIKDISTIPILDGTNYGHWQMRMKIHLRSRDLLEVCEKSIASDASTSAVNKWTKASFEAINLITTRITERVFREVINSETIENSRELWSKIAEQYASKQAVNRGRVWMDWQRCFYDGNLQNYIDTCRKLMMEPDAVSILVPNELLSYSLLGKLGGNSNLSQFVENLIFNEDIIEKSLLILSRLQDFANHNHHSPDRNESTSTALTTLSDEPHKIVFYCGNGKHNRKCTTHKREECWAENPHLRPSRKDKKRKNNPSAHLSIVQALITLSESTHPTSDQVVIDCGATHHMFNNTKFFSNQPRSVRSEVATGDSQSHLIATGIGKVTLICNGKTLNLENCLLVPGLKCNLISMLELFKNQLTVNRQEKTFSLTSKQEVLLTGEIINRLMYINYELPTVFLTIAEKHPWHNRLGHPGPAVLKTLGLPNIETSCHICEISKIHRLPFNHHFDPAQNPMDSIHIDLVGPITPASLSGFKYLLTIVDQSSSFKIMKFLKKKSESFDQFVIAKNFMETQQNKKMKKLTSDRGGEFVNEKFKKLAEDCGFTHILSPPNTPEHNGYAKRCNRTILEKARCLMSMANLPNHYWAEAVNTAVFLSNLSPTPSRGNKSPYQLWNNLLPRLSRLRTFGCHAVIYNLKNQRDWKLAPPGQEGLLLGFENKNTSYRILRLADLKVVITRNAIFNENIFPRVLGGRSNTPWTVTETSNHQLKQATKNVVPSAVEPDLFSPIINCSESTETTDQILTHTDDLPEETAFEEADTAYTQTEAENICNNEHPVNRQQTSNNDRTPKLKVIGPRHPTLITSNVDPLHILPYTRRPRSYFTVSEETPKTYSGALKSDNRSAWVNAIEKELANMDRLKVWNVIDCKKEHRLIGTTWVFKVKKNHLNQVIERKARLCAQGFRQTLGVDFDKTYAPTGRLNSLRALIAHACLNKLDFHQVDIKSAFLNAPLNEAVYLSIPQGLAIDRRQYCLRLNKGIYGLKQAPLAWYTRLQEWLQKAGFTACKLDPCVFYRNSPEKVWIYVHVDDIAIFGNNLHTFKKEIDDEFEIKDMGPANLLLGVKISQLEGGIGMDQQHFVESLLEVYGMQDCKPVSTPLVPNEHLGPATEEERTAFESLQINFRSAVGSINYLSTATRPDLSFAVSSLSQYLEKPGIQHWRAFLHVLKYLRGTQEIGLWYSREGETGLIAYSDADWGNCRETRRSTSGFLAQLHGCLVFWKTRKQPSVSISTAEAEYKSLCDLTSELLWFRQLCHEANIFLLDSAITIWEDNQSCINIANGDCNFNNKRMKHVDIQLHFVKEAIQSNLIILQYAPTTEMLADFLTKSVPKPTLVRALARLRIFSLGVRGGVEKQSHNELRLVNPSPKTLDY</sequence>
<dbReference type="Pfam" id="PF22936">
    <property type="entry name" value="Pol_BBD"/>
    <property type="match status" value="1"/>
</dbReference>
<evidence type="ECO:0000256" key="19">
    <source>
        <dbReference type="ARBA" id="ARBA00023172"/>
    </source>
</evidence>
<dbReference type="Pfam" id="PF14223">
    <property type="entry name" value="Retrotran_gag_2"/>
    <property type="match status" value="1"/>
</dbReference>
<keyword evidence="20" id="KW-0511">Multifunctional enzyme</keyword>
<keyword evidence="10" id="KW-0255">Endonuclease</keyword>
<evidence type="ECO:0000256" key="7">
    <source>
        <dbReference type="ARBA" id="ARBA00022723"/>
    </source>
</evidence>
<evidence type="ECO:0000259" key="24">
    <source>
        <dbReference type="PROSITE" id="PS50994"/>
    </source>
</evidence>
<dbReference type="GO" id="GO:0003964">
    <property type="term" value="F:RNA-directed DNA polymerase activity"/>
    <property type="evidence" value="ECO:0007669"/>
    <property type="project" value="UniProtKB-KW"/>
</dbReference>
<dbReference type="InterPro" id="IPR012337">
    <property type="entry name" value="RNaseH-like_sf"/>
</dbReference>
<evidence type="ECO:0000256" key="13">
    <source>
        <dbReference type="ARBA" id="ARBA00022842"/>
    </source>
</evidence>
<evidence type="ECO:0000256" key="3">
    <source>
        <dbReference type="ARBA" id="ARBA00022612"/>
    </source>
</evidence>
<keyword evidence="18" id="KW-0917">Virion maturation</keyword>
<dbReference type="Pfam" id="PF00665">
    <property type="entry name" value="rve"/>
    <property type="match status" value="1"/>
</dbReference>
<evidence type="ECO:0000256" key="15">
    <source>
        <dbReference type="ARBA" id="ARBA00022908"/>
    </source>
</evidence>
<dbReference type="InterPro" id="IPR043502">
    <property type="entry name" value="DNA/RNA_pol_sf"/>
</dbReference>
<evidence type="ECO:0000256" key="2">
    <source>
        <dbReference type="ARBA" id="ARBA00022578"/>
    </source>
</evidence>
<keyword evidence="17" id="KW-0239">DNA-directed DNA polymerase</keyword>
<comment type="catalytic activity">
    <reaction evidence="21">
        <text>DNA(n) + a 2'-deoxyribonucleoside 5'-triphosphate = DNA(n+1) + diphosphate</text>
        <dbReference type="Rhea" id="RHEA:22508"/>
        <dbReference type="Rhea" id="RHEA-COMP:17339"/>
        <dbReference type="Rhea" id="RHEA-COMP:17340"/>
        <dbReference type="ChEBI" id="CHEBI:33019"/>
        <dbReference type="ChEBI" id="CHEBI:61560"/>
        <dbReference type="ChEBI" id="CHEBI:173112"/>
        <dbReference type="EC" id="2.7.7.49"/>
    </reaction>
</comment>
<dbReference type="GO" id="GO:0032196">
    <property type="term" value="P:transposition"/>
    <property type="evidence" value="ECO:0007669"/>
    <property type="project" value="UniProtKB-KW"/>
</dbReference>
<evidence type="ECO:0000256" key="12">
    <source>
        <dbReference type="ARBA" id="ARBA00022840"/>
    </source>
</evidence>
<dbReference type="Pfam" id="PF25597">
    <property type="entry name" value="SH3_retrovirus"/>
    <property type="match status" value="1"/>
</dbReference>
<dbReference type="InterPro" id="IPR039537">
    <property type="entry name" value="Retrotran_Ty1/copia-like"/>
</dbReference>
<evidence type="ECO:0000256" key="16">
    <source>
        <dbReference type="ARBA" id="ARBA00022918"/>
    </source>
</evidence>
<dbReference type="Gene3D" id="3.30.420.10">
    <property type="entry name" value="Ribonuclease H-like superfamily/Ribonuclease H"/>
    <property type="match status" value="1"/>
</dbReference>
<keyword evidence="2" id="KW-0815">Transposition</keyword>
<keyword evidence="16" id="KW-0695">RNA-directed DNA polymerase</keyword>
<evidence type="ECO:0000256" key="1">
    <source>
        <dbReference type="ARBA" id="ARBA00002180"/>
    </source>
</evidence>
<feature type="domain" description="Integrase catalytic" evidence="24">
    <location>
        <begin position="455"/>
        <end position="621"/>
    </location>
</feature>
<evidence type="ECO:0000256" key="21">
    <source>
        <dbReference type="ARBA" id="ARBA00048173"/>
    </source>
</evidence>
<evidence type="ECO:0000256" key="22">
    <source>
        <dbReference type="ARBA" id="ARBA00049244"/>
    </source>
</evidence>
<keyword evidence="11" id="KW-0378">Hydrolase</keyword>
<dbReference type="GO" id="GO:0006310">
    <property type="term" value="P:DNA recombination"/>
    <property type="evidence" value="ECO:0007669"/>
    <property type="project" value="UniProtKB-KW"/>
</dbReference>
<keyword evidence="4" id="KW-0645">Protease</keyword>
<name>A0A9Q3IF91_9BASI</name>
<evidence type="ECO:0000256" key="8">
    <source>
        <dbReference type="ARBA" id="ARBA00022741"/>
    </source>
</evidence>
<evidence type="ECO:0000256" key="9">
    <source>
        <dbReference type="ARBA" id="ARBA00022750"/>
    </source>
</evidence>
<keyword evidence="6" id="KW-0540">Nuclease</keyword>
<dbReference type="PROSITE" id="PS50994">
    <property type="entry name" value="INTEGRASE"/>
    <property type="match status" value="1"/>
</dbReference>
<keyword evidence="15" id="KW-0229">DNA integration</keyword>
<keyword evidence="13" id="KW-0460">Magnesium</keyword>
<dbReference type="GO" id="GO:0003887">
    <property type="term" value="F:DNA-directed DNA polymerase activity"/>
    <property type="evidence" value="ECO:0007669"/>
    <property type="project" value="UniProtKB-KW"/>
</dbReference>
<evidence type="ECO:0000256" key="17">
    <source>
        <dbReference type="ARBA" id="ARBA00022932"/>
    </source>
</evidence>
<keyword evidence="14" id="KW-0694">RNA-binding</keyword>
<evidence type="ECO:0000256" key="18">
    <source>
        <dbReference type="ARBA" id="ARBA00023113"/>
    </source>
</evidence>
<keyword evidence="17" id="KW-0808">Transferase</keyword>
<dbReference type="InterPro" id="IPR001584">
    <property type="entry name" value="Integrase_cat-core"/>
</dbReference>
<dbReference type="GO" id="GO:0004519">
    <property type="term" value="F:endonuclease activity"/>
    <property type="evidence" value="ECO:0007669"/>
    <property type="project" value="UniProtKB-KW"/>
</dbReference>
<evidence type="ECO:0000256" key="11">
    <source>
        <dbReference type="ARBA" id="ARBA00022801"/>
    </source>
</evidence>
<dbReference type="CDD" id="cd09272">
    <property type="entry name" value="RNase_HI_RT_Ty1"/>
    <property type="match status" value="1"/>
</dbReference>
<feature type="region of interest" description="Disordered" evidence="23">
    <location>
        <begin position="778"/>
        <end position="797"/>
    </location>
</feature>
<keyword evidence="9" id="KW-0064">Aspartyl protease</keyword>
<gene>
    <name evidence="25" type="ORF">O181_076274</name>
</gene>
<dbReference type="GO" id="GO:0046872">
    <property type="term" value="F:metal ion binding"/>
    <property type="evidence" value="ECO:0007669"/>
    <property type="project" value="UniProtKB-KW"/>
</dbReference>
<dbReference type="PANTHER" id="PTHR42648:SF11">
    <property type="entry name" value="TRANSPOSON TY4-P GAG-POL POLYPROTEIN"/>
    <property type="match status" value="1"/>
</dbReference>
<dbReference type="InterPro" id="IPR036397">
    <property type="entry name" value="RNaseH_sf"/>
</dbReference>
<keyword evidence="8" id="KW-0547">Nucleotide-binding</keyword>
<evidence type="ECO:0000256" key="14">
    <source>
        <dbReference type="ARBA" id="ARBA00022884"/>
    </source>
</evidence>
<dbReference type="GO" id="GO:0005524">
    <property type="term" value="F:ATP binding"/>
    <property type="evidence" value="ECO:0007669"/>
    <property type="project" value="UniProtKB-KW"/>
</dbReference>
<dbReference type="PANTHER" id="PTHR42648">
    <property type="entry name" value="TRANSPOSASE, PUTATIVE-RELATED"/>
    <property type="match status" value="1"/>
</dbReference>
<dbReference type="GO" id="GO:0006508">
    <property type="term" value="P:proteolysis"/>
    <property type="evidence" value="ECO:0007669"/>
    <property type="project" value="UniProtKB-KW"/>
</dbReference>
<comment type="caution">
    <text evidence="25">The sequence shown here is derived from an EMBL/GenBank/DDBJ whole genome shotgun (WGS) entry which is preliminary data.</text>
</comment>
<evidence type="ECO:0000256" key="6">
    <source>
        <dbReference type="ARBA" id="ARBA00022722"/>
    </source>
</evidence>
<keyword evidence="3" id="KW-1188">Viral release from host cell</keyword>
<keyword evidence="19" id="KW-0233">DNA recombination</keyword>
<dbReference type="InterPro" id="IPR054722">
    <property type="entry name" value="PolX-like_BBD"/>
</dbReference>
<evidence type="ECO:0000313" key="26">
    <source>
        <dbReference type="Proteomes" id="UP000765509"/>
    </source>
</evidence>
<dbReference type="SUPFAM" id="SSF56672">
    <property type="entry name" value="DNA/RNA polymerases"/>
    <property type="match status" value="1"/>
</dbReference>
<comment type="catalytic activity">
    <reaction evidence="22">
        <text>DNA(n) + a 2'-deoxyribonucleoside 5'-triphosphate = DNA(n+1) + diphosphate</text>
        <dbReference type="Rhea" id="RHEA:22508"/>
        <dbReference type="Rhea" id="RHEA-COMP:17339"/>
        <dbReference type="Rhea" id="RHEA-COMP:17340"/>
        <dbReference type="ChEBI" id="CHEBI:33019"/>
        <dbReference type="ChEBI" id="CHEBI:61560"/>
        <dbReference type="ChEBI" id="CHEBI:173112"/>
        <dbReference type="EC" id="2.7.7.7"/>
    </reaction>
</comment>
<dbReference type="Pfam" id="PF07727">
    <property type="entry name" value="RVT_2"/>
    <property type="match status" value="1"/>
</dbReference>
<dbReference type="GO" id="GO:0004190">
    <property type="term" value="F:aspartic-type endopeptidase activity"/>
    <property type="evidence" value="ECO:0007669"/>
    <property type="project" value="UniProtKB-KW"/>
</dbReference>
<evidence type="ECO:0000256" key="10">
    <source>
        <dbReference type="ARBA" id="ARBA00022759"/>
    </source>
</evidence>